<dbReference type="PANTHER" id="PTHR24148">
    <property type="entry name" value="ANKYRIN REPEAT DOMAIN-CONTAINING PROTEIN 39 HOMOLOG-RELATED"/>
    <property type="match status" value="1"/>
</dbReference>
<dbReference type="HOGENOM" id="CLU_004184_6_2_1"/>
<dbReference type="EMBL" id="KB446544">
    <property type="protein sequence ID" value="EME40241.1"/>
    <property type="molecule type" value="Genomic_DNA"/>
</dbReference>
<dbReference type="OMA" id="LMEARHY"/>
<dbReference type="Pfam" id="PF06985">
    <property type="entry name" value="HET"/>
    <property type="match status" value="1"/>
</dbReference>
<name>N1PG28_DOTSN</name>
<reference evidence="2 3" key="2">
    <citation type="journal article" date="2012" name="PLoS Pathog.">
        <title>Diverse lifestyles and strategies of plant pathogenesis encoded in the genomes of eighteen Dothideomycetes fungi.</title>
        <authorList>
            <person name="Ohm R.A."/>
            <person name="Feau N."/>
            <person name="Henrissat B."/>
            <person name="Schoch C.L."/>
            <person name="Horwitz B.A."/>
            <person name="Barry K.W."/>
            <person name="Condon B.J."/>
            <person name="Copeland A.C."/>
            <person name="Dhillon B."/>
            <person name="Glaser F."/>
            <person name="Hesse C.N."/>
            <person name="Kosti I."/>
            <person name="LaButti K."/>
            <person name="Lindquist E.A."/>
            <person name="Lucas S."/>
            <person name="Salamov A.A."/>
            <person name="Bradshaw R.E."/>
            <person name="Ciuffetti L."/>
            <person name="Hamelin R.C."/>
            <person name="Kema G.H.J."/>
            <person name="Lawrence C."/>
            <person name="Scott J.A."/>
            <person name="Spatafora J.W."/>
            <person name="Turgeon B.G."/>
            <person name="de Wit P.J.G.M."/>
            <person name="Zhong S."/>
            <person name="Goodwin S.B."/>
            <person name="Grigoriev I.V."/>
        </authorList>
    </citation>
    <scope>NUCLEOTIDE SEQUENCE [LARGE SCALE GENOMIC DNA]</scope>
    <source>
        <strain evidence="3">NZE10 / CBS 128990</strain>
    </source>
</reference>
<gene>
    <name evidence="2" type="ORF">DOTSEDRAFT_108565</name>
</gene>
<proteinExistence type="predicted"/>
<dbReference type="AlphaFoldDB" id="N1PG28"/>
<dbReference type="InterPro" id="IPR010730">
    <property type="entry name" value="HET"/>
</dbReference>
<evidence type="ECO:0000313" key="2">
    <source>
        <dbReference type="EMBL" id="EME40241.1"/>
    </source>
</evidence>
<accession>N1PG28</accession>
<keyword evidence="3" id="KW-1185">Reference proteome</keyword>
<dbReference type="InterPro" id="IPR052895">
    <property type="entry name" value="HetReg/Transcr_Mod"/>
</dbReference>
<dbReference type="OrthoDB" id="2157530at2759"/>
<sequence length="118" mass="12995">HPTYTQLPLSANEIRLLTIAPAAARSDPIICTLHETRLSSSTPNSFETISYTWGDASLSGDILVNGEALRIPASAVAAIRNVRTLDRERVVWIDSVCINQNDLAERGEQVTLMSRVYQ</sequence>
<reference evidence="3" key="1">
    <citation type="journal article" date="2012" name="PLoS Genet.">
        <title>The genomes of the fungal plant pathogens Cladosporium fulvum and Dothistroma septosporum reveal adaptation to different hosts and lifestyles but also signatures of common ancestry.</title>
        <authorList>
            <person name="de Wit P.J.G.M."/>
            <person name="van der Burgt A."/>
            <person name="Oekmen B."/>
            <person name="Stergiopoulos I."/>
            <person name="Abd-Elsalam K.A."/>
            <person name="Aerts A.L."/>
            <person name="Bahkali A.H."/>
            <person name="Beenen H.G."/>
            <person name="Chettri P."/>
            <person name="Cox M.P."/>
            <person name="Datema E."/>
            <person name="de Vries R.P."/>
            <person name="Dhillon B."/>
            <person name="Ganley A.R."/>
            <person name="Griffiths S.A."/>
            <person name="Guo Y."/>
            <person name="Hamelin R.C."/>
            <person name="Henrissat B."/>
            <person name="Kabir M.S."/>
            <person name="Jashni M.K."/>
            <person name="Kema G."/>
            <person name="Klaubauf S."/>
            <person name="Lapidus A."/>
            <person name="Levasseur A."/>
            <person name="Lindquist E."/>
            <person name="Mehrabi R."/>
            <person name="Ohm R.A."/>
            <person name="Owen T.J."/>
            <person name="Salamov A."/>
            <person name="Schwelm A."/>
            <person name="Schijlen E."/>
            <person name="Sun H."/>
            <person name="van den Burg H.A."/>
            <person name="van Ham R.C.H.J."/>
            <person name="Zhang S."/>
            <person name="Goodwin S.B."/>
            <person name="Grigoriev I.V."/>
            <person name="Collemare J."/>
            <person name="Bradshaw R.E."/>
        </authorList>
    </citation>
    <scope>NUCLEOTIDE SEQUENCE [LARGE SCALE GENOMIC DNA]</scope>
    <source>
        <strain evidence="3">NZE10 / CBS 128990</strain>
    </source>
</reference>
<feature type="non-terminal residue" evidence="2">
    <location>
        <position position="118"/>
    </location>
</feature>
<organism evidence="2 3">
    <name type="scientific">Dothistroma septosporum (strain NZE10 / CBS 128990)</name>
    <name type="common">Red band needle blight fungus</name>
    <name type="synonym">Mycosphaerella pini</name>
    <dbReference type="NCBI Taxonomy" id="675120"/>
    <lineage>
        <taxon>Eukaryota</taxon>
        <taxon>Fungi</taxon>
        <taxon>Dikarya</taxon>
        <taxon>Ascomycota</taxon>
        <taxon>Pezizomycotina</taxon>
        <taxon>Dothideomycetes</taxon>
        <taxon>Dothideomycetidae</taxon>
        <taxon>Mycosphaerellales</taxon>
        <taxon>Mycosphaerellaceae</taxon>
        <taxon>Dothistroma</taxon>
    </lineage>
</organism>
<evidence type="ECO:0000313" key="3">
    <source>
        <dbReference type="Proteomes" id="UP000016933"/>
    </source>
</evidence>
<dbReference type="Proteomes" id="UP000016933">
    <property type="component" value="Unassembled WGS sequence"/>
</dbReference>
<dbReference type="STRING" id="675120.N1PG28"/>
<evidence type="ECO:0000259" key="1">
    <source>
        <dbReference type="Pfam" id="PF06985"/>
    </source>
</evidence>
<feature type="non-terminal residue" evidence="2">
    <location>
        <position position="1"/>
    </location>
</feature>
<protein>
    <recommendedName>
        <fullName evidence="1">Heterokaryon incompatibility domain-containing protein</fullName>
    </recommendedName>
</protein>
<feature type="domain" description="Heterokaryon incompatibility" evidence="1">
    <location>
        <begin position="46"/>
        <end position="118"/>
    </location>
</feature>
<dbReference type="PANTHER" id="PTHR24148:SF64">
    <property type="entry name" value="HETEROKARYON INCOMPATIBILITY DOMAIN-CONTAINING PROTEIN"/>
    <property type="match status" value="1"/>
</dbReference>